<gene>
    <name evidence="1" type="primary">X975_02030</name>
    <name evidence="1" type="ORF">CEXT_666711</name>
</gene>
<keyword evidence="2" id="KW-1185">Reference proteome</keyword>
<comment type="caution">
    <text evidence="1">The sequence shown here is derived from an EMBL/GenBank/DDBJ whole genome shotgun (WGS) entry which is preliminary data.</text>
</comment>
<proteinExistence type="predicted"/>
<dbReference type="Proteomes" id="UP001054945">
    <property type="component" value="Unassembled WGS sequence"/>
</dbReference>
<protein>
    <submittedName>
        <fullName evidence="1">Uncharacterized protein</fullName>
    </submittedName>
</protein>
<organism evidence="1 2">
    <name type="scientific">Caerostris extrusa</name>
    <name type="common">Bark spider</name>
    <name type="synonym">Caerostris bankana</name>
    <dbReference type="NCBI Taxonomy" id="172846"/>
    <lineage>
        <taxon>Eukaryota</taxon>
        <taxon>Metazoa</taxon>
        <taxon>Ecdysozoa</taxon>
        <taxon>Arthropoda</taxon>
        <taxon>Chelicerata</taxon>
        <taxon>Arachnida</taxon>
        <taxon>Araneae</taxon>
        <taxon>Araneomorphae</taxon>
        <taxon>Entelegynae</taxon>
        <taxon>Araneoidea</taxon>
        <taxon>Araneidae</taxon>
        <taxon>Caerostris</taxon>
    </lineage>
</organism>
<sequence length="103" mass="11533">MQPYILPVSDLTIENILIEIMKVLQSKKSIQLGRGFNVEVNVFITIRRSVGAGRNKVANISLDRLRKQSILSIPTDDDDICCAKAIVFALAHAKKRTPQQFLP</sequence>
<reference evidence="1 2" key="1">
    <citation type="submission" date="2021-06" db="EMBL/GenBank/DDBJ databases">
        <title>Caerostris extrusa draft genome.</title>
        <authorList>
            <person name="Kono N."/>
            <person name="Arakawa K."/>
        </authorList>
    </citation>
    <scope>NUCLEOTIDE SEQUENCE [LARGE SCALE GENOMIC DNA]</scope>
</reference>
<evidence type="ECO:0000313" key="2">
    <source>
        <dbReference type="Proteomes" id="UP001054945"/>
    </source>
</evidence>
<dbReference type="EMBL" id="BPLR01001760">
    <property type="protein sequence ID" value="GIZ04586.1"/>
    <property type="molecule type" value="Genomic_DNA"/>
</dbReference>
<accession>A0AAV4YDW5</accession>
<name>A0AAV4YDW5_CAEEX</name>
<dbReference type="AlphaFoldDB" id="A0AAV4YDW5"/>
<evidence type="ECO:0000313" key="1">
    <source>
        <dbReference type="EMBL" id="GIZ04586.1"/>
    </source>
</evidence>